<dbReference type="OrthoDB" id="9770040at2"/>
<evidence type="ECO:0000313" key="3">
    <source>
        <dbReference type="Proteomes" id="UP000190135"/>
    </source>
</evidence>
<sequence>MTPSPHLAARRTRQDAGWLFSASFRPFFLGAAIFAALAVPAWAVMFTSGFGEVGGMPALVWHSHEMVFGFLPALFAGYLLTTTPNWSGHLPASGRPLAALFSLWVAGRILPLVLPFILGSIVDIAFPVTVAACLAREGRARSAQQTRHGLMLFPLLAVLSGLHRVASGDPEWAAMTARGGVAVAVLMIAAVGGRLVPSFTRNLLTGRGEERVPEPYGRFDVAVLILTLIGLLPWVLSPMSLPACLFAAICCFAHAARLLRWRGWLLRQVPVVFLHVGYLWVVVGFGLAALAAEPLLLVPPDAALHAFSAGAIGGMAIVVMVQLSLTRGAGHRPASRLCLIAILLIDSGAVLRVAAPVDGARYLEWLVAGAALWSLGFALFALAHAPITSAIRSSSAPTRASGSD</sequence>
<keyword evidence="1" id="KW-1133">Transmembrane helix</keyword>
<dbReference type="AlphaFoldDB" id="A0A1T4L8V5"/>
<keyword evidence="1" id="KW-0472">Membrane</keyword>
<feature type="transmembrane region" description="Helical" evidence="1">
    <location>
        <begin position="216"/>
        <end position="234"/>
    </location>
</feature>
<dbReference type="Pfam" id="PF05940">
    <property type="entry name" value="NnrS"/>
    <property type="match status" value="1"/>
</dbReference>
<organism evidence="2 3">
    <name type="scientific">Consotaella salsifontis</name>
    <dbReference type="NCBI Taxonomy" id="1365950"/>
    <lineage>
        <taxon>Bacteria</taxon>
        <taxon>Pseudomonadati</taxon>
        <taxon>Pseudomonadota</taxon>
        <taxon>Alphaproteobacteria</taxon>
        <taxon>Hyphomicrobiales</taxon>
        <taxon>Aurantimonadaceae</taxon>
        <taxon>Consotaella</taxon>
    </lineage>
</organism>
<evidence type="ECO:0000313" key="2">
    <source>
        <dbReference type="EMBL" id="SJZ51159.1"/>
    </source>
</evidence>
<proteinExistence type="predicted"/>
<keyword evidence="1" id="KW-0812">Transmembrane</keyword>
<dbReference type="EMBL" id="FUXL01000001">
    <property type="protein sequence ID" value="SJZ51159.1"/>
    <property type="molecule type" value="Genomic_DNA"/>
</dbReference>
<feature type="transmembrane region" description="Helical" evidence="1">
    <location>
        <begin position="172"/>
        <end position="196"/>
    </location>
</feature>
<feature type="transmembrane region" description="Helical" evidence="1">
    <location>
        <begin position="59"/>
        <end position="80"/>
    </location>
</feature>
<dbReference type="RefSeq" id="WP_078706432.1">
    <property type="nucleotide sequence ID" value="NZ_FUXL01000001.1"/>
</dbReference>
<gene>
    <name evidence="2" type="ORF">SAMN05428963_101115</name>
</gene>
<dbReference type="STRING" id="1365950.SAMN05428963_101115"/>
<evidence type="ECO:0000256" key="1">
    <source>
        <dbReference type="SAM" id="Phobius"/>
    </source>
</evidence>
<feature type="transmembrane region" description="Helical" evidence="1">
    <location>
        <begin position="271"/>
        <end position="292"/>
    </location>
</feature>
<protein>
    <submittedName>
        <fullName evidence="2">Uncharacterized protein involved in response to NO</fullName>
    </submittedName>
</protein>
<feature type="transmembrane region" description="Helical" evidence="1">
    <location>
        <begin position="337"/>
        <end position="357"/>
    </location>
</feature>
<feature type="transmembrane region" description="Helical" evidence="1">
    <location>
        <begin position="363"/>
        <end position="383"/>
    </location>
</feature>
<reference evidence="2 3" key="1">
    <citation type="submission" date="2017-02" db="EMBL/GenBank/DDBJ databases">
        <authorList>
            <person name="Peterson S.W."/>
        </authorList>
    </citation>
    <scope>NUCLEOTIDE SEQUENCE [LARGE SCALE GENOMIC DNA]</scope>
    <source>
        <strain evidence="2 3">USBA 369</strain>
    </source>
</reference>
<name>A0A1T4L8V5_9HYPH</name>
<keyword evidence="3" id="KW-1185">Reference proteome</keyword>
<feature type="transmembrane region" description="Helical" evidence="1">
    <location>
        <begin position="240"/>
        <end position="259"/>
    </location>
</feature>
<dbReference type="Proteomes" id="UP000190135">
    <property type="component" value="Unassembled WGS sequence"/>
</dbReference>
<dbReference type="InterPro" id="IPR010266">
    <property type="entry name" value="NnrS"/>
</dbReference>
<accession>A0A1T4L8V5</accession>
<feature type="transmembrane region" description="Helical" evidence="1">
    <location>
        <begin position="304"/>
        <end position="325"/>
    </location>
</feature>